<dbReference type="InterPro" id="IPR040198">
    <property type="entry name" value="Fido_containing"/>
</dbReference>
<dbReference type="Proteomes" id="UP000192408">
    <property type="component" value="Unassembled WGS sequence"/>
</dbReference>
<dbReference type="InterPro" id="IPR036597">
    <property type="entry name" value="Fido-like_dom_sf"/>
</dbReference>
<gene>
    <name evidence="3" type="ORF">SAMN05660772_01729</name>
</gene>
<keyword evidence="4" id="KW-1185">Reference proteome</keyword>
<dbReference type="Gene3D" id="1.10.3290.10">
    <property type="entry name" value="Fido-like domain"/>
    <property type="match status" value="1"/>
</dbReference>
<feature type="site" description="Important for autoinhibition of adenylyltransferase activity" evidence="1">
    <location>
        <position position="26"/>
    </location>
</feature>
<dbReference type="InterPro" id="IPR003812">
    <property type="entry name" value="Fido"/>
</dbReference>
<proteinExistence type="predicted"/>
<accession>A0A1W1UIJ1</accession>
<dbReference type="AlphaFoldDB" id="A0A1W1UIJ1"/>
<name>A0A1W1UIJ1_9PAST</name>
<feature type="domain" description="Fido" evidence="2">
    <location>
        <begin position="74"/>
        <end position="211"/>
    </location>
</feature>
<dbReference type="PANTHER" id="PTHR13504:SF38">
    <property type="entry name" value="FIDO DOMAIN-CONTAINING PROTEIN"/>
    <property type="match status" value="1"/>
</dbReference>
<evidence type="ECO:0000256" key="1">
    <source>
        <dbReference type="PIRSR" id="PIRSR640198-3"/>
    </source>
</evidence>
<dbReference type="STRING" id="1122938.SAMN05660772_01729"/>
<protein>
    <submittedName>
        <fullName evidence="3">Uncharacterized conserved protein</fullName>
    </submittedName>
</protein>
<dbReference type="Pfam" id="PF02661">
    <property type="entry name" value="Fic"/>
    <property type="match status" value="1"/>
</dbReference>
<dbReference type="PANTHER" id="PTHR13504">
    <property type="entry name" value="FIDO DOMAIN-CONTAINING PROTEIN DDB_G0283145"/>
    <property type="match status" value="1"/>
</dbReference>
<dbReference type="PROSITE" id="PS51459">
    <property type="entry name" value="FIDO"/>
    <property type="match status" value="1"/>
</dbReference>
<reference evidence="4" key="1">
    <citation type="submission" date="2017-04" db="EMBL/GenBank/DDBJ databases">
        <authorList>
            <person name="Varghese N."/>
            <person name="Submissions S."/>
        </authorList>
    </citation>
    <scope>NUCLEOTIDE SEQUENCE [LARGE SCALE GENOMIC DNA]</scope>
    <source>
        <strain evidence="4">DSM 23072</strain>
    </source>
</reference>
<dbReference type="RefSeq" id="WP_244165596.1">
    <property type="nucleotide sequence ID" value="NZ_FWWV01000004.1"/>
</dbReference>
<sequence>MMTKKELLFATSRMHSELVYNMAKLEGNPYTFPEVKTLLDGITVGGRKLSDQEQVLRVSAAWEELHRQIANNSFTLSKANFVHFNKILAEGEALSVGHFRTGQVYIAGVEHYTPPKAEELDLLFDQMMAEFQQLTDDVQTKAFKLFLNCARYQFFFDGNKRTAQIMMNGFLLSSGCPVVSIPAKNKRSYDRKMTKFYETNEMQPMLAFLHDLAKSGRYML</sequence>
<dbReference type="SUPFAM" id="SSF140931">
    <property type="entry name" value="Fic-like"/>
    <property type="match status" value="1"/>
</dbReference>
<organism evidence="3 4">
    <name type="scientific">Pasteurella testudinis DSM 23072</name>
    <dbReference type="NCBI Taxonomy" id="1122938"/>
    <lineage>
        <taxon>Bacteria</taxon>
        <taxon>Pseudomonadati</taxon>
        <taxon>Pseudomonadota</taxon>
        <taxon>Gammaproteobacteria</taxon>
        <taxon>Pasteurellales</taxon>
        <taxon>Pasteurellaceae</taxon>
        <taxon>Pasteurella</taxon>
    </lineage>
</organism>
<evidence type="ECO:0000259" key="2">
    <source>
        <dbReference type="PROSITE" id="PS51459"/>
    </source>
</evidence>
<evidence type="ECO:0000313" key="3">
    <source>
        <dbReference type="EMBL" id="SMB80887.1"/>
    </source>
</evidence>
<evidence type="ECO:0000313" key="4">
    <source>
        <dbReference type="Proteomes" id="UP000192408"/>
    </source>
</evidence>
<dbReference type="EMBL" id="FWWV01000004">
    <property type="protein sequence ID" value="SMB80887.1"/>
    <property type="molecule type" value="Genomic_DNA"/>
</dbReference>